<feature type="repeat" description="WD" evidence="3">
    <location>
        <begin position="1329"/>
        <end position="1370"/>
    </location>
</feature>
<dbReference type="SUPFAM" id="SSF52540">
    <property type="entry name" value="P-loop containing nucleoside triphosphate hydrolases"/>
    <property type="match status" value="1"/>
</dbReference>
<name>A0A8H2VYY2_9HELO</name>
<dbReference type="PROSITE" id="PS50082">
    <property type="entry name" value="WD_REPEATS_2"/>
    <property type="match status" value="10"/>
</dbReference>
<dbReference type="OrthoDB" id="674604at2759"/>
<feature type="repeat" description="WD" evidence="3">
    <location>
        <begin position="1035"/>
        <end position="1076"/>
    </location>
</feature>
<dbReference type="InterPro" id="IPR018391">
    <property type="entry name" value="PQQ_b-propeller_rpt"/>
</dbReference>
<dbReference type="InterPro" id="IPR019775">
    <property type="entry name" value="WD40_repeat_CS"/>
</dbReference>
<organism evidence="5 6">
    <name type="scientific">Sclerotinia trifoliorum</name>
    <dbReference type="NCBI Taxonomy" id="28548"/>
    <lineage>
        <taxon>Eukaryota</taxon>
        <taxon>Fungi</taxon>
        <taxon>Dikarya</taxon>
        <taxon>Ascomycota</taxon>
        <taxon>Pezizomycotina</taxon>
        <taxon>Leotiomycetes</taxon>
        <taxon>Helotiales</taxon>
        <taxon>Sclerotiniaceae</taxon>
        <taxon>Sclerotinia</taxon>
    </lineage>
</organism>
<dbReference type="Gene3D" id="3.40.50.300">
    <property type="entry name" value="P-loop containing nucleotide triphosphate hydrolases"/>
    <property type="match status" value="1"/>
</dbReference>
<dbReference type="SUPFAM" id="SSF50978">
    <property type="entry name" value="WD40 repeat-like"/>
    <property type="match status" value="2"/>
</dbReference>
<dbReference type="PANTHER" id="PTHR44019:SF8">
    <property type="entry name" value="POC1 CENTRIOLAR PROTEIN HOMOLOG"/>
    <property type="match status" value="1"/>
</dbReference>
<keyword evidence="6" id="KW-1185">Reference proteome</keyword>
<dbReference type="PROSITE" id="PS00678">
    <property type="entry name" value="WD_REPEATS_1"/>
    <property type="match status" value="10"/>
</dbReference>
<dbReference type="PRINTS" id="PR00320">
    <property type="entry name" value="GPROTEINBRPT"/>
</dbReference>
<feature type="domain" description="NACHT" evidence="4">
    <location>
        <begin position="429"/>
        <end position="648"/>
    </location>
</feature>
<keyword evidence="1 3" id="KW-0853">WD repeat</keyword>
<evidence type="ECO:0000313" key="6">
    <source>
        <dbReference type="Proteomes" id="UP000624404"/>
    </source>
</evidence>
<proteinExistence type="predicted"/>
<evidence type="ECO:0000313" key="5">
    <source>
        <dbReference type="EMBL" id="CAD6447539.1"/>
    </source>
</evidence>
<dbReference type="FunFam" id="2.130.10.10:FF:001080">
    <property type="entry name" value="NACHT and WD domain protein"/>
    <property type="match status" value="2"/>
</dbReference>
<dbReference type="InterPro" id="IPR001680">
    <property type="entry name" value="WD40_rpt"/>
</dbReference>
<accession>A0A8H2VYY2</accession>
<dbReference type="InterPro" id="IPR027417">
    <property type="entry name" value="P-loop_NTPase"/>
</dbReference>
<dbReference type="FunFam" id="2.130.10.10:FF:001552">
    <property type="entry name" value="Uncharacterized protein"/>
    <property type="match status" value="1"/>
</dbReference>
<evidence type="ECO:0000259" key="4">
    <source>
        <dbReference type="PROSITE" id="PS50837"/>
    </source>
</evidence>
<reference evidence="5" key="1">
    <citation type="submission" date="2020-10" db="EMBL/GenBank/DDBJ databases">
        <authorList>
            <person name="Kusch S."/>
        </authorList>
    </citation>
    <scope>NUCLEOTIDE SEQUENCE</scope>
    <source>
        <strain evidence="5">SwB9</strain>
    </source>
</reference>
<dbReference type="Proteomes" id="UP000624404">
    <property type="component" value="Unassembled WGS sequence"/>
</dbReference>
<evidence type="ECO:0000256" key="3">
    <source>
        <dbReference type="PROSITE-ProRule" id="PRU00221"/>
    </source>
</evidence>
<sequence length="1458" mass="162830">MDVRRLGFTQLSDNNNARIEDYRVNIIFIHGLRGHPRYTWESSRKVSNTNINSASAVSSKRKIFSSLFKSKPSKPSGSSTASKSLSDICKVFWLQDYLVEDIHEARVWTYGYNADMIDGLFQANNQNSVLQHSRDLAVKIEREIKNEDSFVFVAHSLGGIIVKDAIHKSQSVRKRTKSVIFLGTPHRGSTYAGWGEIASNLARLALRDSDREILEPLEVNSEVLDNIHEGFKTIVYEYDIKIHSFQEAQATSGGKIVNDFSSKLDLPHTLETVESIDANHMEMARCSNRAESQYRAILGVLRQVIRNLSLNKNISLRDENSIENTTTFNSQLREHEIRGLPGIQNDLQGNFTNAGGLQFNAPNFNTRGGSININTHTLQNRCLIDLRTTDPQLDKRRIEETKGGLLDNVYNWILENSDFQQWRFNQDNRLLWIKGDPGKGKTMLLCGIINELQRSDETALAYFFCQGTDVRINSAVAVLRGLIYMLLDGQPALLSHLQKRYEKAGEQLFKDANTFIALSEILKDILHDKNLKPTILIIDALDECQKDLPQLLRLIVSGLSIYSRVKWLVSSRNWPEIEEQLKHAEQGTRLSLELNAESVSAAVRWYIREKVKYLGGEKKYTTETKDTIERYFLEHANGTFLWVALVCQNLEKARLFTNSKLQDYPSELDPLYNRMMEQIVYMEDIEAAQLCRQILAIVVIAYRPVTLDELVSLIGLNNEIPLEEMIQLCGSFLVVRNRNVFFVHQSAKDFLSKEAVKTIFPDGIGKVHNKALLNSITVMSNTLKRDIYSLGYPGFPIDKVKQLDPDVLASIRYSCIYWINHLRDGDPEQNREYIQDNGNIYKFLKKHLLHWLEVMSLMGKTSESINAISSLESYIPDNKGSGLYTLIYDAKRFVLYNRIGIEQAPLQIYCSALFFAPENSIIRKTFQEYFPSWIYKISRTRSNWSTALQTLEGHSRSVTSVAFSPDGTKVASGSDDRTIRLWDTGTGESLQTLEGHSDPVTSVAFSPDGTKVASGSHDRTIRLWDTATGESLQTLEGHSGWVTSLAFSPDGTKVASGSHDRTIRLWDTATGESLQTLEGHSRSVTSLAFSPDGTKVASGSDDRTIRLWDTATGESLQTLEGHSDPVTSVAFSPDGTKVASGSGDGTIRLWDTATGESLQTLEGHSGWVTSLAFSPDGTKVASGSGDGTIRLWDIATGESLQTLEGHSRWVTSLAFSPDGTKVASGSGDGTIRLWDTATGESLQTLEGHSRSVTSLAFSPDGTKVASGSGDGTIRLWDTGTGESLQTLEGHSDPVTSVAFSPDGTKVASGSHDRTIRLWDTATGESLQTLEDHSGWVTSLAFSPDGTKVASGSGDGTIWLWDTTTGKRTIRLWNTTTGKSLQTLEGHSYFDASSIFQQYSISNHWITERSDREVRNILWLPSDYRPFRIMLYKGIVAMGFSNGSIFFLKFENGNKFYII</sequence>
<dbReference type="FunFam" id="2.130.10.10:FF:002528">
    <property type="entry name" value="Uncharacterized protein"/>
    <property type="match status" value="1"/>
</dbReference>
<dbReference type="Gene3D" id="3.40.50.1820">
    <property type="entry name" value="alpha/beta hydrolase"/>
    <property type="match status" value="1"/>
</dbReference>
<dbReference type="InterPro" id="IPR056884">
    <property type="entry name" value="NPHP3-like_N"/>
</dbReference>
<protein>
    <submittedName>
        <fullName evidence="5">95c49c74-a097-4d0a-8a78-a4effc7cabb0</fullName>
    </submittedName>
</protein>
<feature type="repeat" description="WD" evidence="3">
    <location>
        <begin position="1245"/>
        <end position="1286"/>
    </location>
</feature>
<dbReference type="SMART" id="SM00564">
    <property type="entry name" value="PQQ"/>
    <property type="match status" value="9"/>
</dbReference>
<evidence type="ECO:0000256" key="2">
    <source>
        <dbReference type="ARBA" id="ARBA00022737"/>
    </source>
</evidence>
<dbReference type="Pfam" id="PF00400">
    <property type="entry name" value="WD40"/>
    <property type="match status" value="5"/>
</dbReference>
<dbReference type="InterPro" id="IPR015943">
    <property type="entry name" value="WD40/YVTN_repeat-like_dom_sf"/>
</dbReference>
<dbReference type="PROSITE" id="PS50294">
    <property type="entry name" value="WD_REPEATS_REGION"/>
    <property type="match status" value="10"/>
</dbReference>
<feature type="repeat" description="WD" evidence="3">
    <location>
        <begin position="1119"/>
        <end position="1160"/>
    </location>
</feature>
<feature type="repeat" description="WD" evidence="3">
    <location>
        <begin position="1287"/>
        <end position="1328"/>
    </location>
</feature>
<comment type="caution">
    <text evidence="5">The sequence shown here is derived from an EMBL/GenBank/DDBJ whole genome shotgun (WGS) entry which is preliminary data.</text>
</comment>
<dbReference type="InterPro" id="IPR007111">
    <property type="entry name" value="NACHT_NTPase"/>
</dbReference>
<dbReference type="PANTHER" id="PTHR44019">
    <property type="entry name" value="WD REPEAT-CONTAINING PROTEIN 55"/>
    <property type="match status" value="1"/>
</dbReference>
<feature type="repeat" description="WD" evidence="3">
    <location>
        <begin position="951"/>
        <end position="992"/>
    </location>
</feature>
<dbReference type="PROSITE" id="PS50837">
    <property type="entry name" value="NACHT"/>
    <property type="match status" value="1"/>
</dbReference>
<dbReference type="InterPro" id="IPR029058">
    <property type="entry name" value="AB_hydrolase_fold"/>
</dbReference>
<feature type="repeat" description="WD" evidence="3">
    <location>
        <begin position="993"/>
        <end position="1034"/>
    </location>
</feature>
<dbReference type="SUPFAM" id="SSF53474">
    <property type="entry name" value="alpha/beta-Hydrolases"/>
    <property type="match status" value="1"/>
</dbReference>
<dbReference type="Pfam" id="PF25173">
    <property type="entry name" value="Beta-prop_WDR3_1st"/>
    <property type="match status" value="1"/>
</dbReference>
<dbReference type="InterPro" id="IPR020472">
    <property type="entry name" value="WD40_PAC1"/>
</dbReference>
<dbReference type="Gene3D" id="2.130.10.10">
    <property type="entry name" value="YVTN repeat-like/Quinoprotein amine dehydrogenase"/>
    <property type="match status" value="4"/>
</dbReference>
<feature type="repeat" description="WD" evidence="3">
    <location>
        <begin position="1161"/>
        <end position="1202"/>
    </location>
</feature>
<dbReference type="SMART" id="SM00320">
    <property type="entry name" value="WD40"/>
    <property type="match status" value="10"/>
</dbReference>
<dbReference type="Pfam" id="PF24883">
    <property type="entry name" value="NPHP3_N"/>
    <property type="match status" value="1"/>
</dbReference>
<dbReference type="InterPro" id="IPR050505">
    <property type="entry name" value="WDR55/POC1"/>
</dbReference>
<evidence type="ECO:0000256" key="1">
    <source>
        <dbReference type="ARBA" id="ARBA00022574"/>
    </source>
</evidence>
<dbReference type="InterPro" id="IPR036322">
    <property type="entry name" value="WD40_repeat_dom_sf"/>
</dbReference>
<dbReference type="EMBL" id="CAJHIA010000026">
    <property type="protein sequence ID" value="CAD6447539.1"/>
    <property type="molecule type" value="Genomic_DNA"/>
</dbReference>
<keyword evidence="2" id="KW-0677">Repeat</keyword>
<dbReference type="CDD" id="cd00200">
    <property type="entry name" value="WD40"/>
    <property type="match status" value="1"/>
</dbReference>
<feature type="repeat" description="WD" evidence="3">
    <location>
        <begin position="1077"/>
        <end position="1118"/>
    </location>
</feature>
<feature type="repeat" description="WD" evidence="3">
    <location>
        <begin position="1203"/>
        <end position="1244"/>
    </location>
</feature>
<gene>
    <name evidence="5" type="ORF">SCLTRI_LOCUS7331</name>
</gene>
<dbReference type="FunFam" id="3.40.50.300:FF:001638">
    <property type="entry name" value="NACHT and WD40 domain protein"/>
    <property type="match status" value="1"/>
</dbReference>